<reference evidence="3" key="1">
    <citation type="journal article" date="2020" name="Phytopathology">
        <title>Genome sequence of the chestnut blight fungus Cryphonectria parasitica EP155: A fundamental resource for an archetypical invasive plant pathogen.</title>
        <authorList>
            <person name="Crouch J.A."/>
            <person name="Dawe A."/>
            <person name="Aerts A."/>
            <person name="Barry K."/>
            <person name="Churchill A.C.L."/>
            <person name="Grimwood J."/>
            <person name="Hillman B."/>
            <person name="Milgroom M.G."/>
            <person name="Pangilinan J."/>
            <person name="Smith M."/>
            <person name="Salamov A."/>
            <person name="Schmutz J."/>
            <person name="Yadav J."/>
            <person name="Grigoriev I.V."/>
            <person name="Nuss D."/>
        </authorList>
    </citation>
    <scope>NUCLEOTIDE SEQUENCE</scope>
    <source>
        <strain evidence="3">EP155</strain>
    </source>
</reference>
<dbReference type="OrthoDB" id="5242705at2759"/>
<evidence type="ECO:0000256" key="1">
    <source>
        <dbReference type="SAM" id="MobiDB-lite"/>
    </source>
</evidence>
<dbReference type="PANTHER" id="PTHR35394:SF5">
    <property type="entry name" value="DUF3176 DOMAIN-CONTAINING PROTEIN"/>
    <property type="match status" value="1"/>
</dbReference>
<proteinExistence type="predicted"/>
<dbReference type="RefSeq" id="XP_040772160.1">
    <property type="nucleotide sequence ID" value="XM_040915300.1"/>
</dbReference>
<dbReference type="PANTHER" id="PTHR35394">
    <property type="entry name" value="DUF3176 DOMAIN-CONTAINING PROTEIN"/>
    <property type="match status" value="1"/>
</dbReference>
<evidence type="ECO:0000256" key="2">
    <source>
        <dbReference type="SAM" id="Phobius"/>
    </source>
</evidence>
<evidence type="ECO:0000313" key="3">
    <source>
        <dbReference type="EMBL" id="KAF3761181.1"/>
    </source>
</evidence>
<organism evidence="3 4">
    <name type="scientific">Cryphonectria parasitica (strain ATCC 38755 / EP155)</name>
    <dbReference type="NCBI Taxonomy" id="660469"/>
    <lineage>
        <taxon>Eukaryota</taxon>
        <taxon>Fungi</taxon>
        <taxon>Dikarya</taxon>
        <taxon>Ascomycota</taxon>
        <taxon>Pezizomycotina</taxon>
        <taxon>Sordariomycetes</taxon>
        <taxon>Sordariomycetidae</taxon>
        <taxon>Diaporthales</taxon>
        <taxon>Cryphonectriaceae</taxon>
        <taxon>Cryphonectria-Endothia species complex</taxon>
        <taxon>Cryphonectria</taxon>
    </lineage>
</organism>
<keyword evidence="4" id="KW-1185">Reference proteome</keyword>
<dbReference type="EMBL" id="MU032352">
    <property type="protein sequence ID" value="KAF3761181.1"/>
    <property type="molecule type" value="Genomic_DNA"/>
</dbReference>
<gene>
    <name evidence="3" type="ORF">M406DRAFT_108428</name>
</gene>
<comment type="caution">
    <text evidence="3">The sequence shown here is derived from an EMBL/GenBank/DDBJ whole genome shotgun (WGS) entry which is preliminary data.</text>
</comment>
<keyword evidence="2" id="KW-1133">Transmembrane helix</keyword>
<evidence type="ECO:0000313" key="4">
    <source>
        <dbReference type="Proteomes" id="UP000803844"/>
    </source>
</evidence>
<accession>A0A9P5CKP2</accession>
<dbReference type="Pfam" id="PF11374">
    <property type="entry name" value="DUF3176"/>
    <property type="match status" value="1"/>
</dbReference>
<dbReference type="InterPro" id="IPR021514">
    <property type="entry name" value="DUF3176"/>
</dbReference>
<dbReference type="Proteomes" id="UP000803844">
    <property type="component" value="Unassembled WGS sequence"/>
</dbReference>
<feature type="transmembrane region" description="Helical" evidence="2">
    <location>
        <begin position="521"/>
        <end position="542"/>
    </location>
</feature>
<keyword evidence="2" id="KW-0812">Transmembrane</keyword>
<keyword evidence="2" id="KW-0472">Membrane</keyword>
<feature type="transmembrane region" description="Helical" evidence="2">
    <location>
        <begin position="46"/>
        <end position="67"/>
    </location>
</feature>
<feature type="transmembrane region" description="Helical" evidence="2">
    <location>
        <begin position="145"/>
        <end position="168"/>
    </location>
</feature>
<dbReference type="GeneID" id="63832429"/>
<sequence length="608" mass="66358">MASHVTYTPVDQARASKEMGGRPPPDNSSHTTNHRGCRAAWAKDGWFVEIASTLLGILCVVALLIVLRHYDGRPTPYYGSALGTSLTLNTIIATLSTVAKAALLYPVTECVSQLKWVWFSKESHQLNDMSMFDKASRGIRGGFQLLWATRLRTFAILGPFLMLFGLAMDPLSQQLVYYHSVAVKTSASATIPIATSWVAETGDGGMIIDGAGFADAAYNAIPTGLKGAIQTGLYSANVLVEDIAPSCPSLNCSFPSYASLAVCSSFADITSHLVSEIDPEDDEFLLWYLSGSSSNISIETMTYFNTGSASSNNTNSTANGYLRPLDFNNSIAFTEVPLPLADIFVLYETGTNASGSTTFGAVEFIMEWCVQEYTTEVVNGSVNTSRQKATRNFTNPLYPTLQVGSTTYTIDPSTHVSTSVFLDRILQGYVYRDWDAEQYWHATSDAIQALYEPYNVFQDISLGEIHYSLNSSIRGTNQTGLEFIINNMGTSMTNYIRENNAEVANGTSHSQEVLVKVRWKWFAAHASFIVLCLLLLSSTLIATRLSVLKSLAWKSSPSAVLHALSSNLQHASTGILTESESTPLDQAQLVYLCNVEGEGWRLQAHDGK</sequence>
<name>A0A9P5CKP2_CRYP1</name>
<feature type="region of interest" description="Disordered" evidence="1">
    <location>
        <begin position="1"/>
        <end position="34"/>
    </location>
</feature>
<protein>
    <submittedName>
        <fullName evidence="3">Uncharacterized protein</fullName>
    </submittedName>
</protein>
<dbReference type="AlphaFoldDB" id="A0A9P5CKP2"/>